<dbReference type="InterPro" id="IPR008441">
    <property type="entry name" value="AfumC-like_glycosyl_Trfase"/>
</dbReference>
<dbReference type="PANTHER" id="PTHR32385:SF22">
    <property type="entry name" value="MANNOSYL PHOSPHORYLINOSITOL CERAMIDE SYNTHASE SUR1"/>
    <property type="match status" value="1"/>
</dbReference>
<sequence length="255" mass="30432">MEQRNLYLYWVGEEYTLITILRNLIYLHSTNGIGYKIHLINEKNIRDYVEDIPSYFSSLCPAHQADFVRVNVICKYGGIWMDSDTLVLNSLDSVFEHLDRNNGFFIKQNNQLLWNGVFGSRANTPIMIEWKKRIRTLLDANMGKIGWCDIGNDMLEDMYHKTPHLYENYTIFNGLNNVYPVNWDKCEREYIDEPYEHYKEIIREYQPFIALVNYVYKRLVGKTEKEILEGKMPITPTEKKNETRLFIFIYLKTMF</sequence>
<dbReference type="InterPro" id="IPR029044">
    <property type="entry name" value="Nucleotide-diphossugar_trans"/>
</dbReference>
<protein>
    <recommendedName>
        <fullName evidence="2">Alpha 1,4-glycosyltransferase domain-containing protein</fullName>
    </recommendedName>
</protein>
<evidence type="ECO:0000313" key="1">
    <source>
        <dbReference type="EMBL" id="QHT89640.1"/>
    </source>
</evidence>
<dbReference type="GO" id="GO:0051999">
    <property type="term" value="P:mannosyl-inositol phosphorylceramide biosynthetic process"/>
    <property type="evidence" value="ECO:0007669"/>
    <property type="project" value="TreeGrafter"/>
</dbReference>
<dbReference type="GO" id="GO:0016020">
    <property type="term" value="C:membrane"/>
    <property type="evidence" value="ECO:0007669"/>
    <property type="project" value="GOC"/>
</dbReference>
<evidence type="ECO:0008006" key="2">
    <source>
        <dbReference type="Google" id="ProtNLM"/>
    </source>
</evidence>
<accession>A0A6C0IAL0</accession>
<dbReference type="GO" id="GO:0000030">
    <property type="term" value="F:mannosyltransferase activity"/>
    <property type="evidence" value="ECO:0007669"/>
    <property type="project" value="TreeGrafter"/>
</dbReference>
<name>A0A6C0IAL0_9ZZZZ</name>
<dbReference type="EMBL" id="MN740145">
    <property type="protein sequence ID" value="QHT89640.1"/>
    <property type="molecule type" value="Genomic_DNA"/>
</dbReference>
<dbReference type="AlphaFoldDB" id="A0A6C0IAL0"/>
<dbReference type="InterPro" id="IPR051706">
    <property type="entry name" value="Glycosyltransferase_domain"/>
</dbReference>
<dbReference type="Pfam" id="PF05704">
    <property type="entry name" value="Caps_synth"/>
    <property type="match status" value="1"/>
</dbReference>
<reference evidence="1" key="1">
    <citation type="journal article" date="2020" name="Nature">
        <title>Giant virus diversity and host interactions through global metagenomics.</title>
        <authorList>
            <person name="Schulz F."/>
            <person name="Roux S."/>
            <person name="Paez-Espino D."/>
            <person name="Jungbluth S."/>
            <person name="Walsh D.A."/>
            <person name="Denef V.J."/>
            <person name="McMahon K.D."/>
            <person name="Konstantinidis K.T."/>
            <person name="Eloe-Fadrosh E.A."/>
            <person name="Kyrpides N.C."/>
            <person name="Woyke T."/>
        </authorList>
    </citation>
    <scope>NUCLEOTIDE SEQUENCE</scope>
    <source>
        <strain evidence="1">GVMAG-M-3300023184-60</strain>
    </source>
</reference>
<dbReference type="Gene3D" id="3.90.550.20">
    <property type="match status" value="1"/>
</dbReference>
<dbReference type="PANTHER" id="PTHR32385">
    <property type="entry name" value="MANNOSYL PHOSPHORYLINOSITOL CERAMIDE SYNTHASE"/>
    <property type="match status" value="1"/>
</dbReference>
<dbReference type="SUPFAM" id="SSF53448">
    <property type="entry name" value="Nucleotide-diphospho-sugar transferases"/>
    <property type="match status" value="1"/>
</dbReference>
<organism evidence="1">
    <name type="scientific">viral metagenome</name>
    <dbReference type="NCBI Taxonomy" id="1070528"/>
    <lineage>
        <taxon>unclassified sequences</taxon>
        <taxon>metagenomes</taxon>
        <taxon>organismal metagenomes</taxon>
    </lineage>
</organism>
<proteinExistence type="predicted"/>